<dbReference type="Proteomes" id="UP000789366">
    <property type="component" value="Unassembled WGS sequence"/>
</dbReference>
<name>A0ACA9QKB1_9GLOM</name>
<keyword evidence="2" id="KW-1185">Reference proteome</keyword>
<evidence type="ECO:0000313" key="1">
    <source>
        <dbReference type="EMBL" id="CAG8756144.1"/>
    </source>
</evidence>
<reference evidence="1" key="1">
    <citation type="submission" date="2021-06" db="EMBL/GenBank/DDBJ databases">
        <authorList>
            <person name="Kallberg Y."/>
            <person name="Tangrot J."/>
            <person name="Rosling A."/>
        </authorList>
    </citation>
    <scope>NUCLEOTIDE SEQUENCE</scope>
    <source>
        <strain evidence="1">28 12/20/2015</strain>
    </source>
</reference>
<protein>
    <submittedName>
        <fullName evidence="1">12898_t:CDS:1</fullName>
    </submittedName>
</protein>
<dbReference type="EMBL" id="CAJVPW010045605">
    <property type="protein sequence ID" value="CAG8756144.1"/>
    <property type="molecule type" value="Genomic_DNA"/>
</dbReference>
<proteinExistence type="predicted"/>
<comment type="caution">
    <text evidence="1">The sequence shown here is derived from an EMBL/GenBank/DDBJ whole genome shotgun (WGS) entry which is preliminary data.</text>
</comment>
<evidence type="ECO:0000313" key="2">
    <source>
        <dbReference type="Proteomes" id="UP000789366"/>
    </source>
</evidence>
<organism evidence="1 2">
    <name type="scientific">Cetraspora pellucida</name>
    <dbReference type="NCBI Taxonomy" id="1433469"/>
    <lineage>
        <taxon>Eukaryota</taxon>
        <taxon>Fungi</taxon>
        <taxon>Fungi incertae sedis</taxon>
        <taxon>Mucoromycota</taxon>
        <taxon>Glomeromycotina</taxon>
        <taxon>Glomeromycetes</taxon>
        <taxon>Diversisporales</taxon>
        <taxon>Gigasporaceae</taxon>
        <taxon>Cetraspora</taxon>
    </lineage>
</organism>
<feature type="non-terminal residue" evidence="1">
    <location>
        <position position="1"/>
    </location>
</feature>
<accession>A0ACA9QKB1</accession>
<gene>
    <name evidence="1" type="ORF">SPELUC_LOCUS14814</name>
</gene>
<feature type="non-terminal residue" evidence="1">
    <location>
        <position position="125"/>
    </location>
</feature>
<sequence>SFRKREASLLYKELINYENNDSSFNNYLLSSLQSLRSFWAEFKEYAPLLHHFAMKLLVIIPYSASCEWLFLMLGWLRNKLKKAVPNIKNKFKKTVSEPLFYNDRSINIFFKENINELEELNEELK</sequence>